<evidence type="ECO:0000256" key="1">
    <source>
        <dbReference type="ARBA" id="ARBA00005278"/>
    </source>
</evidence>
<dbReference type="InterPro" id="IPR004995">
    <property type="entry name" value="Spore_Ger"/>
</dbReference>
<keyword evidence="3" id="KW-1133">Transmembrane helix</keyword>
<evidence type="ECO:0000256" key="3">
    <source>
        <dbReference type="SAM" id="Phobius"/>
    </source>
</evidence>
<evidence type="ECO:0000256" key="2">
    <source>
        <dbReference type="ARBA" id="ARBA00023136"/>
    </source>
</evidence>
<organism evidence="4 5">
    <name type="scientific">Paenibacillus agricola</name>
    <dbReference type="NCBI Taxonomy" id="2716264"/>
    <lineage>
        <taxon>Bacteria</taxon>
        <taxon>Bacillati</taxon>
        <taxon>Bacillota</taxon>
        <taxon>Bacilli</taxon>
        <taxon>Bacillales</taxon>
        <taxon>Paenibacillaceae</taxon>
        <taxon>Paenibacillus</taxon>
    </lineage>
</organism>
<dbReference type="PANTHER" id="PTHR22550">
    <property type="entry name" value="SPORE GERMINATION PROTEIN"/>
    <property type="match status" value="1"/>
</dbReference>
<protein>
    <submittedName>
        <fullName evidence="4">Spore germination protein</fullName>
    </submittedName>
</protein>
<comment type="similarity">
    <text evidence="1">Belongs to the GerABKA family.</text>
</comment>
<feature type="transmembrane region" description="Helical" evidence="3">
    <location>
        <begin position="265"/>
        <end position="293"/>
    </location>
</feature>
<evidence type="ECO:0000313" key="4">
    <source>
        <dbReference type="EMBL" id="NHN32986.1"/>
    </source>
</evidence>
<dbReference type="Pfam" id="PF03323">
    <property type="entry name" value="GerA"/>
    <property type="match status" value="1"/>
</dbReference>
<keyword evidence="5" id="KW-1185">Reference proteome</keyword>
<accession>A0ABX0JCL8</accession>
<dbReference type="PANTHER" id="PTHR22550:SF5">
    <property type="entry name" value="LEUCINE ZIPPER PROTEIN 4"/>
    <property type="match status" value="1"/>
</dbReference>
<feature type="transmembrane region" description="Helical" evidence="3">
    <location>
        <begin position="363"/>
        <end position="384"/>
    </location>
</feature>
<sequence length="448" mass="50279">MDINEKSLLISQQLQSTFSKTVDFVHQELYNPSKNGYLMYMTNLCDPEIIKTQIIAPFYQIEQLNEYTDFLSSFSACTQFHTVDDAIQAIWDGKVVIFLGHELLVYHAKKFEGTQIFESSIEPTILGPNDSLTGSLETNIRMIRQRYLKDTFQSEYKQLAGHNKLSVTLAFDLEAVDTAILNELRKKLQQMDIQRIDQMQQLLTTQKGAIFPTVLMTGRPDRIVKNMQEGRIVVLVEGSSLAYILPTIFLDFFHSMDEFYHLRIIGNFLLAIRLIALALALFLPGAFIVVTSFIPEFFRVELALSIAGSRLMIPYPAFVEMFFLLFMIELLTEASIRLPKAVGSAGTTVGGLILGQAAIEAGIVSNTVVIIVAAVALSNFVIPIQNMSYGVRIMKYVFLMLSLLFGLLGLLIGFIGLVFYITNLPNYGVPFLQLFTHTKGTGERSGLQ</sequence>
<proteinExistence type="inferred from homology"/>
<feature type="transmembrane region" description="Helical" evidence="3">
    <location>
        <begin position="232"/>
        <end position="253"/>
    </location>
</feature>
<comment type="caution">
    <text evidence="4">The sequence shown here is derived from an EMBL/GenBank/DDBJ whole genome shotgun (WGS) entry which is preliminary data.</text>
</comment>
<name>A0ABX0JCL8_9BACL</name>
<dbReference type="InterPro" id="IPR050768">
    <property type="entry name" value="UPF0353/GerABKA_families"/>
</dbReference>
<reference evidence="4" key="1">
    <citation type="submission" date="2020-03" db="EMBL/GenBank/DDBJ databases">
        <title>Draft sequencing of Paenibacilllus sp. S3N08.</title>
        <authorList>
            <person name="Kim D.-U."/>
        </authorList>
    </citation>
    <scope>NUCLEOTIDE SEQUENCE</scope>
    <source>
        <strain evidence="4">S3N08</strain>
    </source>
</reference>
<dbReference type="EMBL" id="JAAOIW010000010">
    <property type="protein sequence ID" value="NHN32986.1"/>
    <property type="molecule type" value="Genomic_DNA"/>
</dbReference>
<feature type="transmembrane region" description="Helical" evidence="3">
    <location>
        <begin position="396"/>
        <end position="421"/>
    </location>
</feature>
<keyword evidence="2 3" id="KW-0472">Membrane</keyword>
<feature type="transmembrane region" description="Helical" evidence="3">
    <location>
        <begin position="313"/>
        <end position="331"/>
    </location>
</feature>
<dbReference type="Proteomes" id="UP001165962">
    <property type="component" value="Unassembled WGS sequence"/>
</dbReference>
<gene>
    <name evidence="4" type="ORF">G9U52_24530</name>
</gene>
<evidence type="ECO:0000313" key="5">
    <source>
        <dbReference type="Proteomes" id="UP001165962"/>
    </source>
</evidence>
<keyword evidence="3" id="KW-0812">Transmembrane</keyword>
<dbReference type="PIRSF" id="PIRSF005690">
    <property type="entry name" value="GerBA"/>
    <property type="match status" value="1"/>
</dbReference>
<dbReference type="RefSeq" id="WP_166153289.1">
    <property type="nucleotide sequence ID" value="NZ_JAAOIW010000010.1"/>
</dbReference>